<accession>A0A368FR01</accession>
<dbReference type="EMBL" id="JOJR01000763">
    <property type="protein sequence ID" value="RCN34586.1"/>
    <property type="molecule type" value="Genomic_DNA"/>
</dbReference>
<keyword evidence="2" id="KW-1185">Reference proteome</keyword>
<protein>
    <submittedName>
        <fullName evidence="1">Uncharacterized protein</fullName>
    </submittedName>
</protein>
<dbReference type="OrthoDB" id="5873880at2759"/>
<dbReference type="AlphaFoldDB" id="A0A368FR01"/>
<organism evidence="1 2">
    <name type="scientific">Ancylostoma caninum</name>
    <name type="common">Dog hookworm</name>
    <dbReference type="NCBI Taxonomy" id="29170"/>
    <lineage>
        <taxon>Eukaryota</taxon>
        <taxon>Metazoa</taxon>
        <taxon>Ecdysozoa</taxon>
        <taxon>Nematoda</taxon>
        <taxon>Chromadorea</taxon>
        <taxon>Rhabditida</taxon>
        <taxon>Rhabditina</taxon>
        <taxon>Rhabditomorpha</taxon>
        <taxon>Strongyloidea</taxon>
        <taxon>Ancylostomatidae</taxon>
        <taxon>Ancylostomatinae</taxon>
        <taxon>Ancylostoma</taxon>
    </lineage>
</organism>
<dbReference type="Proteomes" id="UP000252519">
    <property type="component" value="Unassembled WGS sequence"/>
</dbReference>
<sequence>MVWNEGDSQDLPIFQRYRATELVVLLGWDYKDWQGTAIKELLANTEKKYDGRNTHLGFSVTQLVQTN</sequence>
<evidence type="ECO:0000313" key="1">
    <source>
        <dbReference type="EMBL" id="RCN34586.1"/>
    </source>
</evidence>
<evidence type="ECO:0000313" key="2">
    <source>
        <dbReference type="Proteomes" id="UP000252519"/>
    </source>
</evidence>
<name>A0A368FR01_ANCCA</name>
<reference evidence="1 2" key="1">
    <citation type="submission" date="2014-10" db="EMBL/GenBank/DDBJ databases">
        <title>Draft genome of the hookworm Ancylostoma caninum.</title>
        <authorList>
            <person name="Mitreva M."/>
        </authorList>
    </citation>
    <scope>NUCLEOTIDE SEQUENCE [LARGE SCALE GENOMIC DNA]</scope>
    <source>
        <strain evidence="1 2">Baltimore</strain>
    </source>
</reference>
<gene>
    <name evidence="1" type="ORF">ANCCAN_19561</name>
</gene>
<proteinExistence type="predicted"/>
<comment type="caution">
    <text evidence="1">The sequence shown here is derived from an EMBL/GenBank/DDBJ whole genome shotgun (WGS) entry which is preliminary data.</text>
</comment>